<dbReference type="PANTHER" id="PTHR23131:SF0">
    <property type="entry name" value="ENDORIBONUCLEASE LACTB2"/>
    <property type="match status" value="1"/>
</dbReference>
<dbReference type="InterPro" id="IPR001279">
    <property type="entry name" value="Metallo-B-lactamas"/>
</dbReference>
<keyword evidence="3" id="KW-1185">Reference proteome</keyword>
<feature type="domain" description="Metallo-beta-lactamase" evidence="1">
    <location>
        <begin position="26"/>
        <end position="209"/>
    </location>
</feature>
<dbReference type="PANTHER" id="PTHR23131">
    <property type="entry name" value="ENDORIBONUCLEASE LACTB2"/>
    <property type="match status" value="1"/>
</dbReference>
<evidence type="ECO:0000313" key="3">
    <source>
        <dbReference type="Proteomes" id="UP001549320"/>
    </source>
</evidence>
<dbReference type="SMART" id="SM00849">
    <property type="entry name" value="Lactamase_B"/>
    <property type="match status" value="1"/>
</dbReference>
<dbReference type="EMBL" id="JBEPSH010000001">
    <property type="protein sequence ID" value="MET4575109.1"/>
    <property type="molecule type" value="Genomic_DNA"/>
</dbReference>
<sequence length="316" mass="34637">MQSEMNLASTLLPADMRVLERGWLSSNNIVCLGDEPCVIDTGHTKHAGETVTLLRDVLGDQALVTIAHTHLHSDHCGGTGALQAAWPDASTWVPLPSLSHVQTWDQDALTFGGTGQRCDVFTASDALIPGNTVRLGNHHWEIHSAPGHDALAVLLFEPEHGLLISGDAMWESSVGVIFQHIEGTGSFDTYADTLALIEKLSPRVVIPGHGAPFARDDGAIDAAFASARKRIEYFKDNPAQHAAHAAKVMIKYQMMDFETLPRAEFDVWLNSMPLLAVLHQQHRPDVPWNDWLESVLEPMFSKGVLRRNATHVMNGD</sequence>
<dbReference type="Pfam" id="PF00753">
    <property type="entry name" value="Lactamase_B"/>
    <property type="match status" value="1"/>
</dbReference>
<dbReference type="Gene3D" id="3.60.15.10">
    <property type="entry name" value="Ribonuclease Z/Hydroxyacylglutathione hydrolase-like"/>
    <property type="match status" value="1"/>
</dbReference>
<dbReference type="InterPro" id="IPR036866">
    <property type="entry name" value="RibonucZ/Hydroxyglut_hydro"/>
</dbReference>
<reference evidence="2 3" key="1">
    <citation type="submission" date="2024-06" db="EMBL/GenBank/DDBJ databases">
        <title>Sorghum-associated microbial communities from plants grown in Nebraska, USA.</title>
        <authorList>
            <person name="Schachtman D."/>
        </authorList>
    </citation>
    <scope>NUCLEOTIDE SEQUENCE [LARGE SCALE GENOMIC DNA]</scope>
    <source>
        <strain evidence="2 3">2709</strain>
    </source>
</reference>
<accession>A0ABV2Q264</accession>
<protein>
    <submittedName>
        <fullName evidence="2">Glyoxylase-like metal-dependent hydrolase (Beta-lactamase superfamily II)</fullName>
    </submittedName>
</protein>
<organism evidence="2 3">
    <name type="scientific">Ottowia thiooxydans</name>
    <dbReference type="NCBI Taxonomy" id="219182"/>
    <lineage>
        <taxon>Bacteria</taxon>
        <taxon>Pseudomonadati</taxon>
        <taxon>Pseudomonadota</taxon>
        <taxon>Betaproteobacteria</taxon>
        <taxon>Burkholderiales</taxon>
        <taxon>Comamonadaceae</taxon>
        <taxon>Ottowia</taxon>
    </lineage>
</organism>
<evidence type="ECO:0000313" key="2">
    <source>
        <dbReference type="EMBL" id="MET4575109.1"/>
    </source>
</evidence>
<dbReference type="SUPFAM" id="SSF56281">
    <property type="entry name" value="Metallo-hydrolase/oxidoreductase"/>
    <property type="match status" value="1"/>
</dbReference>
<dbReference type="Proteomes" id="UP001549320">
    <property type="component" value="Unassembled WGS sequence"/>
</dbReference>
<proteinExistence type="predicted"/>
<comment type="caution">
    <text evidence="2">The sequence shown here is derived from an EMBL/GenBank/DDBJ whole genome shotgun (WGS) entry which is preliminary data.</text>
</comment>
<evidence type="ECO:0000259" key="1">
    <source>
        <dbReference type="SMART" id="SM00849"/>
    </source>
</evidence>
<dbReference type="InterPro" id="IPR050662">
    <property type="entry name" value="Sec-metab_biosynth-thioest"/>
</dbReference>
<name>A0ABV2Q264_9BURK</name>
<gene>
    <name evidence="2" type="ORF">ABIE13_000206</name>
</gene>
<dbReference type="RefSeq" id="WP_354440369.1">
    <property type="nucleotide sequence ID" value="NZ_JBEPSH010000001.1"/>
</dbReference>